<dbReference type="EMBL" id="NMQW01000023">
    <property type="protein sequence ID" value="OXM85207.1"/>
    <property type="molecule type" value="Genomic_DNA"/>
</dbReference>
<dbReference type="Proteomes" id="UP000215509">
    <property type="component" value="Unassembled WGS sequence"/>
</dbReference>
<dbReference type="OrthoDB" id="2860586at2"/>
<organism evidence="2 3">
    <name type="scientific">Paenibacillus rigui</name>
    <dbReference type="NCBI Taxonomy" id="554312"/>
    <lineage>
        <taxon>Bacteria</taxon>
        <taxon>Bacillati</taxon>
        <taxon>Bacillota</taxon>
        <taxon>Bacilli</taxon>
        <taxon>Bacillales</taxon>
        <taxon>Paenibacillaceae</taxon>
        <taxon>Paenibacillus</taxon>
    </lineage>
</organism>
<evidence type="ECO:0000313" key="3">
    <source>
        <dbReference type="Proteomes" id="UP000215509"/>
    </source>
</evidence>
<comment type="caution">
    <text evidence="2">The sequence shown here is derived from an EMBL/GenBank/DDBJ whole genome shotgun (WGS) entry which is preliminary data.</text>
</comment>
<keyword evidence="3" id="KW-1185">Reference proteome</keyword>
<dbReference type="GO" id="GO:0006465">
    <property type="term" value="P:signal peptide processing"/>
    <property type="evidence" value="ECO:0007669"/>
    <property type="project" value="UniProtKB-UniRule"/>
</dbReference>
<sequence length="150" mass="17385">MRFSKDTMLLLYNAIDKHGSIDLPAHGHSMFPLINEGEICRFESCDGSLLKKGDIALFHSWNGQLVAHRFYRHETIRQRPCLVFKGDTNWGPDEPVVQEQLIGKLVRIQKRNTIVHVTDGMVKLWSKIIVSFPFLSLLLKLCVIPRRFHY</sequence>
<evidence type="ECO:0000313" key="2">
    <source>
        <dbReference type="EMBL" id="OXM85207.1"/>
    </source>
</evidence>
<dbReference type="RefSeq" id="WP_094015971.1">
    <property type="nucleotide sequence ID" value="NZ_NMQW01000023.1"/>
</dbReference>
<dbReference type="AlphaFoldDB" id="A0A229UNV6"/>
<accession>A0A229UNV6</accession>
<dbReference type="GO" id="GO:0004252">
    <property type="term" value="F:serine-type endopeptidase activity"/>
    <property type="evidence" value="ECO:0007669"/>
    <property type="project" value="UniProtKB-UniRule"/>
</dbReference>
<evidence type="ECO:0000256" key="1">
    <source>
        <dbReference type="NCBIfam" id="TIGR02228"/>
    </source>
</evidence>
<dbReference type="GO" id="GO:0009003">
    <property type="term" value="F:signal peptidase activity"/>
    <property type="evidence" value="ECO:0007669"/>
    <property type="project" value="UniProtKB-EC"/>
</dbReference>
<proteinExistence type="predicted"/>
<dbReference type="InterPro" id="IPR001733">
    <property type="entry name" value="Peptidase_S26B"/>
</dbReference>
<protein>
    <recommendedName>
        <fullName evidence="1">Signal peptidase I</fullName>
        <ecNumber evidence="1">3.4.21.89</ecNumber>
    </recommendedName>
</protein>
<dbReference type="NCBIfam" id="TIGR02228">
    <property type="entry name" value="sigpep_I_arch"/>
    <property type="match status" value="1"/>
</dbReference>
<reference evidence="2 3" key="1">
    <citation type="submission" date="2017-07" db="EMBL/GenBank/DDBJ databases">
        <title>Genome sequencing and assembly of Paenibacillus rigui.</title>
        <authorList>
            <person name="Mayilraj S."/>
        </authorList>
    </citation>
    <scope>NUCLEOTIDE SEQUENCE [LARGE SCALE GENOMIC DNA]</scope>
    <source>
        <strain evidence="2 3">JCM 16352</strain>
    </source>
</reference>
<dbReference type="EC" id="3.4.21.89" evidence="1"/>
<gene>
    <name evidence="2" type="ORF">CF651_16545</name>
</gene>
<dbReference type="GO" id="GO:0016020">
    <property type="term" value="C:membrane"/>
    <property type="evidence" value="ECO:0007669"/>
    <property type="project" value="UniProtKB-UniRule"/>
</dbReference>
<name>A0A229UNV6_9BACL</name>